<dbReference type="PANTHER" id="PTHR10828:SF17">
    <property type="entry name" value="PROTEIN-TYROSINE-PHOSPHATASE"/>
    <property type="match status" value="1"/>
</dbReference>
<dbReference type="HOGENOM" id="CLU_2114823_0_0_1"/>
<evidence type="ECO:0000256" key="4">
    <source>
        <dbReference type="ARBA" id="ARBA00022801"/>
    </source>
</evidence>
<dbReference type="InterPro" id="IPR000751">
    <property type="entry name" value="MPI_Phosphatase"/>
</dbReference>
<evidence type="ECO:0000256" key="5">
    <source>
        <dbReference type="ARBA" id="ARBA00022912"/>
    </source>
</evidence>
<dbReference type="GO" id="GO:0005634">
    <property type="term" value="C:nucleus"/>
    <property type="evidence" value="ECO:0007669"/>
    <property type="project" value="TreeGrafter"/>
</dbReference>
<dbReference type="GO" id="GO:0110032">
    <property type="term" value="P:positive regulation of G2/MI transition of meiotic cell cycle"/>
    <property type="evidence" value="ECO:0007669"/>
    <property type="project" value="TreeGrafter"/>
</dbReference>
<dbReference type="PRINTS" id="PR00716">
    <property type="entry name" value="MPIPHPHTASE"/>
</dbReference>
<dbReference type="GO" id="GO:0010971">
    <property type="term" value="P:positive regulation of G2/M transition of mitotic cell cycle"/>
    <property type="evidence" value="ECO:0007669"/>
    <property type="project" value="TreeGrafter"/>
</dbReference>
<evidence type="ECO:0000256" key="1">
    <source>
        <dbReference type="ARBA" id="ARBA00011065"/>
    </source>
</evidence>
<comment type="similarity">
    <text evidence="1">Belongs to the MPI phosphatase family.</text>
</comment>
<dbReference type="GO" id="GO:0005737">
    <property type="term" value="C:cytoplasm"/>
    <property type="evidence" value="ECO:0007669"/>
    <property type="project" value="TreeGrafter"/>
</dbReference>
<evidence type="ECO:0000256" key="2">
    <source>
        <dbReference type="ARBA" id="ARBA00013064"/>
    </source>
</evidence>
<reference evidence="8 9" key="1">
    <citation type="submission" date="2014-04" db="EMBL/GenBank/DDBJ databases">
        <authorList>
            <consortium name="DOE Joint Genome Institute"/>
            <person name="Kuo A."/>
            <person name="Girlanda M."/>
            <person name="Perotto S."/>
            <person name="Kohler A."/>
            <person name="Nagy L.G."/>
            <person name="Floudas D."/>
            <person name="Copeland A."/>
            <person name="Barry K.W."/>
            <person name="Cichocki N."/>
            <person name="Veneault-Fourrey C."/>
            <person name="LaButti K."/>
            <person name="Lindquist E.A."/>
            <person name="Lipzen A."/>
            <person name="Lundell T."/>
            <person name="Morin E."/>
            <person name="Murat C."/>
            <person name="Sun H."/>
            <person name="Tunlid A."/>
            <person name="Henrissat B."/>
            <person name="Grigoriev I.V."/>
            <person name="Hibbett D.S."/>
            <person name="Martin F."/>
            <person name="Nordberg H.P."/>
            <person name="Cantor M.N."/>
            <person name="Hua S.X."/>
        </authorList>
    </citation>
    <scope>NUCLEOTIDE SEQUENCE [LARGE SCALE GENOMIC DNA]</scope>
    <source>
        <strain evidence="8 9">MUT 4182</strain>
    </source>
</reference>
<dbReference type="OrthoDB" id="26523at2759"/>
<dbReference type="PROSITE" id="PS50206">
    <property type="entry name" value="RHODANESE_3"/>
    <property type="match status" value="1"/>
</dbReference>
<dbReference type="EC" id="3.1.3.48" evidence="2"/>
<keyword evidence="9" id="KW-1185">Reference proteome</keyword>
<sequence length="122" mass="13411">MANGLPGCRDSETHGKILPCFKVKEDGIVRITPQTLESLLRGEYDDHLKAFHIVDCRFDYEFEGGHIDGATNFTTPEDAADYFLNQLPVPPPSSSGEASPDGDLKTVLVFHCEFSAKRGPTL</sequence>
<dbReference type="Pfam" id="PF00581">
    <property type="entry name" value="Rhodanese"/>
    <property type="match status" value="1"/>
</dbReference>
<evidence type="ECO:0000256" key="6">
    <source>
        <dbReference type="ARBA" id="ARBA00023306"/>
    </source>
</evidence>
<dbReference type="EMBL" id="KN822954">
    <property type="protein sequence ID" value="KIO32554.1"/>
    <property type="molecule type" value="Genomic_DNA"/>
</dbReference>
<accession>A0A0C3QVB0</accession>
<name>A0A0C3QVB0_9AGAM</name>
<evidence type="ECO:0000313" key="8">
    <source>
        <dbReference type="EMBL" id="KIO32554.1"/>
    </source>
</evidence>
<evidence type="ECO:0000256" key="3">
    <source>
        <dbReference type="ARBA" id="ARBA00022618"/>
    </source>
</evidence>
<keyword evidence="5" id="KW-0904">Protein phosphatase</keyword>
<evidence type="ECO:0000259" key="7">
    <source>
        <dbReference type="PROSITE" id="PS50206"/>
    </source>
</evidence>
<dbReference type="SUPFAM" id="SSF52821">
    <property type="entry name" value="Rhodanese/Cell cycle control phosphatase"/>
    <property type="match status" value="1"/>
</dbReference>
<dbReference type="STRING" id="1051891.A0A0C3QVB0"/>
<organism evidence="8 9">
    <name type="scientific">Tulasnella calospora MUT 4182</name>
    <dbReference type="NCBI Taxonomy" id="1051891"/>
    <lineage>
        <taxon>Eukaryota</taxon>
        <taxon>Fungi</taxon>
        <taxon>Dikarya</taxon>
        <taxon>Basidiomycota</taxon>
        <taxon>Agaricomycotina</taxon>
        <taxon>Agaricomycetes</taxon>
        <taxon>Cantharellales</taxon>
        <taxon>Tulasnellaceae</taxon>
        <taxon>Tulasnella</taxon>
    </lineage>
</organism>
<dbReference type="GO" id="GO:0004725">
    <property type="term" value="F:protein tyrosine phosphatase activity"/>
    <property type="evidence" value="ECO:0007669"/>
    <property type="project" value="UniProtKB-EC"/>
</dbReference>
<keyword evidence="6" id="KW-0131">Cell cycle</keyword>
<feature type="domain" description="Rhodanese" evidence="7">
    <location>
        <begin position="47"/>
        <end position="120"/>
    </location>
</feature>
<dbReference type="GO" id="GO:0051301">
    <property type="term" value="P:cell division"/>
    <property type="evidence" value="ECO:0007669"/>
    <property type="project" value="UniProtKB-KW"/>
</dbReference>
<keyword evidence="3" id="KW-0132">Cell division</keyword>
<dbReference type="InterPro" id="IPR036873">
    <property type="entry name" value="Rhodanese-like_dom_sf"/>
</dbReference>
<dbReference type="GO" id="GO:0000086">
    <property type="term" value="P:G2/M transition of mitotic cell cycle"/>
    <property type="evidence" value="ECO:0007669"/>
    <property type="project" value="TreeGrafter"/>
</dbReference>
<proteinExistence type="inferred from homology"/>
<evidence type="ECO:0000313" key="9">
    <source>
        <dbReference type="Proteomes" id="UP000054248"/>
    </source>
</evidence>
<dbReference type="AlphaFoldDB" id="A0A0C3QVB0"/>
<protein>
    <recommendedName>
        <fullName evidence="2">protein-tyrosine-phosphatase</fullName>
        <ecNumber evidence="2">3.1.3.48</ecNumber>
    </recommendedName>
</protein>
<keyword evidence="4" id="KW-0378">Hydrolase</keyword>
<reference evidence="9" key="2">
    <citation type="submission" date="2015-01" db="EMBL/GenBank/DDBJ databases">
        <title>Evolutionary Origins and Diversification of the Mycorrhizal Mutualists.</title>
        <authorList>
            <consortium name="DOE Joint Genome Institute"/>
            <consortium name="Mycorrhizal Genomics Consortium"/>
            <person name="Kohler A."/>
            <person name="Kuo A."/>
            <person name="Nagy L.G."/>
            <person name="Floudas D."/>
            <person name="Copeland A."/>
            <person name="Barry K.W."/>
            <person name="Cichocki N."/>
            <person name="Veneault-Fourrey C."/>
            <person name="LaButti K."/>
            <person name="Lindquist E.A."/>
            <person name="Lipzen A."/>
            <person name="Lundell T."/>
            <person name="Morin E."/>
            <person name="Murat C."/>
            <person name="Riley R."/>
            <person name="Ohm R."/>
            <person name="Sun H."/>
            <person name="Tunlid A."/>
            <person name="Henrissat B."/>
            <person name="Grigoriev I.V."/>
            <person name="Hibbett D.S."/>
            <person name="Martin F."/>
        </authorList>
    </citation>
    <scope>NUCLEOTIDE SEQUENCE [LARGE SCALE GENOMIC DNA]</scope>
    <source>
        <strain evidence="9">MUT 4182</strain>
    </source>
</reference>
<dbReference type="InterPro" id="IPR001763">
    <property type="entry name" value="Rhodanese-like_dom"/>
</dbReference>
<dbReference type="Gene3D" id="3.40.250.10">
    <property type="entry name" value="Rhodanese-like domain"/>
    <property type="match status" value="1"/>
</dbReference>
<gene>
    <name evidence="8" type="ORF">M407DRAFT_213730</name>
</gene>
<dbReference type="Proteomes" id="UP000054248">
    <property type="component" value="Unassembled WGS sequence"/>
</dbReference>
<dbReference type="PANTHER" id="PTHR10828">
    <property type="entry name" value="M-PHASE INDUCER PHOSPHATASE DUAL SPECIFICITY PHOSPHATASE CDC25"/>
    <property type="match status" value="1"/>
</dbReference>